<dbReference type="RefSeq" id="WP_184195949.1">
    <property type="nucleotide sequence ID" value="NZ_BMOX01000046.1"/>
</dbReference>
<proteinExistence type="predicted"/>
<organism evidence="1 2">
    <name type="scientific">Polymorphobacter multimanifer</name>
    <dbReference type="NCBI Taxonomy" id="1070431"/>
    <lineage>
        <taxon>Bacteria</taxon>
        <taxon>Pseudomonadati</taxon>
        <taxon>Pseudomonadota</taxon>
        <taxon>Alphaproteobacteria</taxon>
        <taxon>Sphingomonadales</taxon>
        <taxon>Sphingosinicellaceae</taxon>
        <taxon>Polymorphobacter</taxon>
    </lineage>
</organism>
<gene>
    <name evidence="1" type="ORF">FHS79_000876</name>
</gene>
<dbReference type="EMBL" id="JACIIV010000005">
    <property type="protein sequence ID" value="MBB6226718.1"/>
    <property type="molecule type" value="Genomic_DNA"/>
</dbReference>
<comment type="caution">
    <text evidence="1">The sequence shown here is derived from an EMBL/GenBank/DDBJ whole genome shotgun (WGS) entry which is preliminary data.</text>
</comment>
<name>A0A841LCK5_9SPHN</name>
<dbReference type="AlphaFoldDB" id="A0A841LCK5"/>
<keyword evidence="2" id="KW-1185">Reference proteome</keyword>
<protein>
    <recommendedName>
        <fullName evidence="3">Multidrug transporter</fullName>
    </recommendedName>
</protein>
<dbReference type="Proteomes" id="UP000538147">
    <property type="component" value="Unassembled WGS sequence"/>
</dbReference>
<evidence type="ECO:0008006" key="3">
    <source>
        <dbReference type="Google" id="ProtNLM"/>
    </source>
</evidence>
<evidence type="ECO:0000313" key="2">
    <source>
        <dbReference type="Proteomes" id="UP000538147"/>
    </source>
</evidence>
<dbReference type="Pfam" id="PF07277">
    <property type="entry name" value="SapC"/>
    <property type="match status" value="1"/>
</dbReference>
<evidence type="ECO:0000313" key="1">
    <source>
        <dbReference type="EMBL" id="MBB6226718.1"/>
    </source>
</evidence>
<sequence>MASTPPTQGSSGQNTLPLFYSNLVPLSSQQHAGFGLKTRDDMAFTKGTHAIPVTVDEFTVVQRHYPIVFGLGENPAPLALVGLQEGQNLYVGADNMWEANQYVPAFVRRHPFMLARLQPTSEELSLCFDDGAGLVTADAEQKLFDGTDPSELTKNVLQFCEQFEQAVMRTRAFMDELAKFDLLMDGEVTINREGLDQPAVYRGFRMVSEEKLQALRGDQARKLVQSGMLGLIYAHLFSLALISPLFERQFAASTASK</sequence>
<dbReference type="InterPro" id="IPR010836">
    <property type="entry name" value="SapC"/>
</dbReference>
<reference evidence="1 2" key="1">
    <citation type="submission" date="2020-08" db="EMBL/GenBank/DDBJ databases">
        <title>Genomic Encyclopedia of Type Strains, Phase IV (KMG-IV): sequencing the most valuable type-strain genomes for metagenomic binning, comparative biology and taxonomic classification.</title>
        <authorList>
            <person name="Goeker M."/>
        </authorList>
    </citation>
    <scope>NUCLEOTIDE SEQUENCE [LARGE SCALE GENOMIC DNA]</scope>
    <source>
        <strain evidence="1 2">DSM 102189</strain>
    </source>
</reference>
<accession>A0A841LCK5</accession>